<dbReference type="CDD" id="cd18808">
    <property type="entry name" value="SF1_C_Upf1"/>
    <property type="match status" value="1"/>
</dbReference>
<dbReference type="PANTHER" id="PTHR28535:SF1">
    <property type="entry name" value="PROTEIN ZGRF1"/>
    <property type="match status" value="1"/>
</dbReference>
<name>A0A9Q0YIH1_HOLLE</name>
<feature type="compositionally biased region" description="Acidic residues" evidence="9">
    <location>
        <begin position="1943"/>
        <end position="1952"/>
    </location>
</feature>
<keyword evidence="6" id="KW-0862">Zinc</keyword>
<evidence type="ECO:0000256" key="6">
    <source>
        <dbReference type="ARBA" id="ARBA00022833"/>
    </source>
</evidence>
<dbReference type="InterPro" id="IPR018838">
    <property type="entry name" value="ZGRF1-like_N"/>
</dbReference>
<evidence type="ECO:0000256" key="5">
    <source>
        <dbReference type="ARBA" id="ARBA00022806"/>
    </source>
</evidence>
<keyword evidence="7" id="KW-0067">ATP-binding</keyword>
<protein>
    <submittedName>
        <fullName evidence="11">Protein ZGRF1</fullName>
    </submittedName>
</protein>
<feature type="region of interest" description="Disordered" evidence="9">
    <location>
        <begin position="829"/>
        <end position="858"/>
    </location>
</feature>
<dbReference type="PANTHER" id="PTHR28535">
    <property type="entry name" value="ZINC FINGER GRF-TYPE CONTAINING 1"/>
    <property type="match status" value="1"/>
</dbReference>
<feature type="region of interest" description="Disordered" evidence="9">
    <location>
        <begin position="161"/>
        <end position="181"/>
    </location>
</feature>
<evidence type="ECO:0000313" key="11">
    <source>
        <dbReference type="EMBL" id="KAJ8023137.1"/>
    </source>
</evidence>
<dbReference type="FunFam" id="3.40.50.300:FF:000326">
    <property type="entry name" value="P-loop containing nucleoside triphosphate hydrolase"/>
    <property type="match status" value="1"/>
</dbReference>
<evidence type="ECO:0000256" key="4">
    <source>
        <dbReference type="ARBA" id="ARBA00022801"/>
    </source>
</evidence>
<keyword evidence="12" id="KW-1185">Reference proteome</keyword>
<gene>
    <name evidence="11" type="ORF">HOLleu_38233</name>
</gene>
<dbReference type="Pfam" id="PF06839">
    <property type="entry name" value="Zn_ribbon_GRF"/>
    <property type="match status" value="1"/>
</dbReference>
<evidence type="ECO:0000256" key="1">
    <source>
        <dbReference type="ARBA" id="ARBA00022723"/>
    </source>
</evidence>
<dbReference type="GO" id="GO:0008270">
    <property type="term" value="F:zinc ion binding"/>
    <property type="evidence" value="ECO:0007669"/>
    <property type="project" value="UniProtKB-KW"/>
</dbReference>
<sequence length="3088" mass="341577">MGIPSVCTGSKSATRVDKIILERVPGNFRVPVLYTHQKTKKSKKWQDGKLKITQNGRIELFDDSNNKVETVYVKAGQIQVGEEVESDRHLITIEEASSSSSGANRSKQENIRQITEEKNERIQPVCRQPLRKRRTGFTIPRLMNQPTVTAVNDVEINAQCNQSSEEGHLNSDSRQGVSQSLETRASLLSSPLFSSKPLQRHSYKVFHQDGNANEQKGTNIGCNPRQRNTGHDPLQKNTGSDPLQRNTGHDLLQGNNCYDQLQRNASPDQLQRNKNYNSLNRNTGHEPLQRNTGHDPLNKPDIFASQIQFEGKIFKRTQDTSSEDRTQGFEDEVMESENGREACTGGKRSASQILALLGKKKNNFQPPLKRTRLDSELVGINSDSGVRLEYITKPDNYHAESDMLGAENEVYQGGISGQEDANSWTEEGGRHNLQQQGHKILTGMFENCNVHASSSVLSKSTMLSFPKSIVTKTGVHKDCSKEEDGIISHEICHQENNEKDFQFEEPHTAVAEKEDFEGEGVCGKTWNEGCMETVNDCRQQAGCVFKELSSPTKFSASCGKACIHRTKEGDVCGGIEVTVKAKKWTGKHGGKNIPKGDGGSHLSGNSEGRQDYGSISNDCYRHSSSGKVAEICANVEAEDSVVSMADEMPQELISFDLFMEDADETKVRSEEGHGVNETVNECYTNGRNQSVGRKDERDDEVVLSNRQSIPFCVMEGDAYETGVRNDEGSSMSETVDECNTKGWGQSLGRKDIMDDVISLKNEQSVSLVMMDGDAKETGVRNEEGSDTKETVTGCNAKGGDQSVVRIDGQDGEITVRSRQSIHFGAMEGNPTETRVRNEDKSGMNETVDGCSTKGQLMGRKDARDNMVALRNRQSVPFDGKEQDSDDTRIRSEENGVNETVDEIYIKGKGQSVERKDGSKKECDEVIAPGSGQLKSWYQEDIKDGCVGDDGKRLDIVYADVNAVEETPGKISNITDATSNFQSDNVTKDIANLVSGASTTKRANADSGGQIRATFNTAESYANGNNVMCLDTRGDEVSISDVGQEDGFNDGNDAGWCIDAVASSMETDCLISTTREVDLVANKICISPNLELTSSKNVLRDNNDNVSPLESTLGQVSESLPSIFVTQSTSDSGEGADSPVCVSTQEEQTEPGVHERGEVYSQSKEVNTTISSAKGTAQHGRGTGQLKFDIKCKNRCSLNDTLQVAVSSENVGRYEDITIDNQTGHVGNVTKQSKILLSVTRSKLSVDWEESPSDGININSQNSLLSVTTTDTLDSSFTGSQESFSGLKAVKEGMDSMISAGGISEFGLREVTPCKSGKDVELLNHEDRDSVTDTSRYAHLKKSERVAEVEKSSEHDVFEMLQACLDQRDSSEMIGNTTLGHPQVLKHRNEIAHHDGITQKREASSCIPHKSVTTEAWLPTSPKPPLSSNLLGRSVANCEDIKFDDPQPSQLAPRCSGNCSSDTFSQKKGVGAAINSHQLKKELGSSAQKKVTGSLSESDSNIHLHKNSQTHYWYQPLASNVVRRRPPSPTVTFASTCRTDFPSLDLKLWCDRSEELRLLKQNEDGRMMLQPDLLNPEKDFLSFEIGDQRGGVSRGMKNELDTSVVLGDNKIQRRGERQWMPEPHDGNVEDNLLGLSEVHANVGNQLKQNMHLTNRNTMFCLTQNEENKDDPEATLSVQPQNTLPAFIGPSCGSDGSDLATLQSHKDLLQELDKDSFAVPPNDDTMARREIDFFHPESPVLPLFADIRRTLRNDKQSNSSPFHKVPSSSQEYLSPPAAPTKFFFQDENSDKEKEICTPCDGIAADFSSCSTVFREMFGSESLNPHQPPTSKSFLSCQQDHWRNEHSRVVPQWSREHLSQLGTAHQMKLQDPQNESVTEFEGDCTSWSCNLEEPIKSDDGNALDNGRGSVEQETDVPVLDLTLSQEAVDEIDSQMDLFMSQPDEDRTLEEDGQEEDAVRRDENNQDESVDDEHKVLSESLNASSFIQKAKVRKRPLVAIATEDYQSSQLFVKSDDITVPGADKVYEHSQSMNYLTGGEESCHIAENNCNTKPTVIQTSDCSIDVSVNKWESHPSHWNKPLTQKQSGHMTGRRRPLHQMQTSFQSPSPCLAVSSQTGKFQTPSMTKQHQSSGLEGVSCCLFFTHVFKDPDRKNLSGDLMFPSLEDTSSTVIPQRQVSIPTFFQDAASYKQVLTAVLREHLNIILFQVSHNFFTALSKVDVSAYSSTKSVTKGIDTQNPACQHKQPSKKVCVKKEGPNKGRFFFTCSNARGSQCKFFQWADHKTQRSSKGQQNRPEREVLSDAKSIEMYMKSFGVSLYCECQLLRKSPFPDNIPGAPAWIKKYRQQKLNNERKKLYLRLSRKEGSSVYGKDDLWVISKDLRFDPGQSFLVKSVFHGPNSSSELEIEPLGGYSPSNWPNECTVHAIHAYNASTELTCLSNIKEFVNPRILPILPALLKRDHSSQPVIQSQASFKSPAIALSLGRKLHCSDDQIRHLADLVVTKYSLNEDQAQALQGVAEMLTTGDTEVPPVKLIHGVFGAGKSYLLAVTVLFLTQIFQLHQEGGGDPNDWKVLISSTTNVAVDRILLSLLDLGFEEFIRVGSIRKIAKPVLPYSVHASDKSNQELKELQEMLRGDLSTAEKNLVRKSIERQRLGLNKKMLSKVLVVGVTCAACTFPCIHNLKFPVVLLDECSQITEPACLLPVARFECQKLVLVGDPKQLDPTIQGSEPNHDTSLEQTLFDRLLLMGYEPTLLRTQYRCHPHISAIANDLFYENKLLDGVREEQRMELAEGFPTLCFFNVANGKECCTTGGSYLNDKEGAFVVTMIEMLVGSGVEASQIGVITLYKAQVAHVTVLLQQSRLGSSKEIKAIQISTVDAFQGGEKDIIILSCVRTDFMGFAASDKRINVALTRSRNHLLIVGNQKILSANSLWKRVIAKCRECKKGIQDSVAVLKEWVPKLAELRLAAEKEKKQPKSKKSKKISDTQNTVLSIQSECVSSPPLSLGSTVDEEDQSVPEVISVSTPSNSFQEQPSDLKSCISVCNTESTQQIHFQGEQCCADELASLSAHNPEKHCLQEMESDLSDYMAMRGSTSDT</sequence>
<dbReference type="Pfam" id="PF13087">
    <property type="entry name" value="AAA_12"/>
    <property type="match status" value="1"/>
</dbReference>
<dbReference type="GO" id="GO:0035861">
    <property type="term" value="C:site of double-strand break"/>
    <property type="evidence" value="ECO:0007669"/>
    <property type="project" value="TreeGrafter"/>
</dbReference>
<dbReference type="GO" id="GO:0004386">
    <property type="term" value="F:helicase activity"/>
    <property type="evidence" value="ECO:0007669"/>
    <property type="project" value="UniProtKB-KW"/>
</dbReference>
<organism evidence="11 12">
    <name type="scientific">Holothuria leucospilota</name>
    <name type="common">Black long sea cucumber</name>
    <name type="synonym">Mertensiothuria leucospilota</name>
    <dbReference type="NCBI Taxonomy" id="206669"/>
    <lineage>
        <taxon>Eukaryota</taxon>
        <taxon>Metazoa</taxon>
        <taxon>Echinodermata</taxon>
        <taxon>Eleutherozoa</taxon>
        <taxon>Echinozoa</taxon>
        <taxon>Holothuroidea</taxon>
        <taxon>Aspidochirotacea</taxon>
        <taxon>Aspidochirotida</taxon>
        <taxon>Holothuriidae</taxon>
        <taxon>Holothuria</taxon>
    </lineage>
</organism>
<dbReference type="PROSITE" id="PS51999">
    <property type="entry name" value="ZF_GRF"/>
    <property type="match status" value="1"/>
</dbReference>
<feature type="compositionally biased region" description="Polar residues" evidence="9">
    <location>
        <begin position="1754"/>
        <end position="1770"/>
    </location>
</feature>
<feature type="region of interest" description="Disordered" evidence="9">
    <location>
        <begin position="1892"/>
        <end position="1912"/>
    </location>
</feature>
<keyword evidence="4" id="KW-0378">Hydrolase</keyword>
<feature type="region of interest" description="Disordered" evidence="9">
    <location>
        <begin position="93"/>
        <end position="129"/>
    </location>
</feature>
<feature type="compositionally biased region" description="Basic and acidic residues" evidence="9">
    <location>
        <begin position="283"/>
        <end position="298"/>
    </location>
</feature>
<dbReference type="GO" id="GO:0005634">
    <property type="term" value="C:nucleus"/>
    <property type="evidence" value="ECO:0007669"/>
    <property type="project" value="TreeGrafter"/>
</dbReference>
<dbReference type="GO" id="GO:0016787">
    <property type="term" value="F:hydrolase activity"/>
    <property type="evidence" value="ECO:0007669"/>
    <property type="project" value="UniProtKB-KW"/>
</dbReference>
<dbReference type="EMBL" id="JAIZAY010000020">
    <property type="protein sequence ID" value="KAJ8023137.1"/>
    <property type="molecule type" value="Genomic_DNA"/>
</dbReference>
<comment type="caution">
    <text evidence="11">The sequence shown here is derived from an EMBL/GenBank/DDBJ whole genome shotgun (WGS) entry which is preliminary data.</text>
</comment>
<dbReference type="InterPro" id="IPR027417">
    <property type="entry name" value="P-loop_NTPase"/>
</dbReference>
<dbReference type="InterPro" id="IPR041677">
    <property type="entry name" value="DNA2/NAM7_AAA_11"/>
</dbReference>
<keyword evidence="5" id="KW-0347">Helicase</keyword>
<dbReference type="InterPro" id="IPR010666">
    <property type="entry name" value="Znf_GRF"/>
</dbReference>
<evidence type="ECO:0000256" key="7">
    <source>
        <dbReference type="ARBA" id="ARBA00022840"/>
    </source>
</evidence>
<evidence type="ECO:0000256" key="3">
    <source>
        <dbReference type="ARBA" id="ARBA00022771"/>
    </source>
</evidence>
<dbReference type="Pfam" id="PF10382">
    <property type="entry name" value="ZGRF1-like_N"/>
    <property type="match status" value="1"/>
</dbReference>
<feature type="region of interest" description="Disordered" evidence="9">
    <location>
        <begin position="586"/>
        <end position="610"/>
    </location>
</feature>
<feature type="compositionally biased region" description="Polar residues" evidence="9">
    <location>
        <begin position="253"/>
        <end position="282"/>
    </location>
</feature>
<keyword evidence="3 8" id="KW-0863">Zinc-finger</keyword>
<evidence type="ECO:0000256" key="8">
    <source>
        <dbReference type="PROSITE-ProRule" id="PRU01343"/>
    </source>
</evidence>
<dbReference type="GO" id="GO:0006302">
    <property type="term" value="P:double-strand break repair"/>
    <property type="evidence" value="ECO:0007669"/>
    <property type="project" value="TreeGrafter"/>
</dbReference>
<dbReference type="Proteomes" id="UP001152320">
    <property type="component" value="Chromosome 20"/>
</dbReference>
<dbReference type="Pfam" id="PF13086">
    <property type="entry name" value="AAA_11"/>
    <property type="match status" value="1"/>
</dbReference>
<dbReference type="GO" id="GO:0005524">
    <property type="term" value="F:ATP binding"/>
    <property type="evidence" value="ECO:0007669"/>
    <property type="project" value="UniProtKB-KW"/>
</dbReference>
<accession>A0A9Q0YIH1</accession>
<feature type="compositionally biased region" description="Basic and acidic residues" evidence="9">
    <location>
        <begin position="833"/>
        <end position="842"/>
    </location>
</feature>
<feature type="compositionally biased region" description="Polar residues" evidence="9">
    <location>
        <begin position="235"/>
        <end position="246"/>
    </location>
</feature>
<evidence type="ECO:0000256" key="2">
    <source>
        <dbReference type="ARBA" id="ARBA00022741"/>
    </source>
</evidence>
<dbReference type="InterPro" id="IPR047187">
    <property type="entry name" value="SF1_C_Upf1"/>
</dbReference>
<reference evidence="11" key="1">
    <citation type="submission" date="2021-10" db="EMBL/GenBank/DDBJ databases">
        <title>Tropical sea cucumber genome reveals ecological adaptation and Cuvierian tubules defense mechanism.</title>
        <authorList>
            <person name="Chen T."/>
        </authorList>
    </citation>
    <scope>NUCLEOTIDE SEQUENCE</scope>
    <source>
        <strain evidence="11">Nanhai2018</strain>
        <tissue evidence="11">Muscle</tissue>
    </source>
</reference>
<feature type="domain" description="GRF-type" evidence="10">
    <location>
        <begin position="2236"/>
        <end position="2278"/>
    </location>
</feature>
<feature type="region of interest" description="Disordered" evidence="9">
    <location>
        <begin position="209"/>
        <end position="300"/>
    </location>
</feature>
<dbReference type="InterPro" id="IPR041679">
    <property type="entry name" value="DNA2/NAM7-like_C"/>
</dbReference>
<feature type="compositionally biased region" description="Polar residues" evidence="9">
    <location>
        <begin position="210"/>
        <end position="227"/>
    </location>
</feature>
<dbReference type="Gene3D" id="3.40.50.300">
    <property type="entry name" value="P-loop containing nucleotide triphosphate hydrolases"/>
    <property type="match status" value="2"/>
</dbReference>
<evidence type="ECO:0000259" key="10">
    <source>
        <dbReference type="PROSITE" id="PS51999"/>
    </source>
</evidence>
<evidence type="ECO:0000256" key="9">
    <source>
        <dbReference type="SAM" id="MobiDB-lite"/>
    </source>
</evidence>
<feature type="region of interest" description="Disordered" evidence="9">
    <location>
        <begin position="1752"/>
        <end position="1771"/>
    </location>
</feature>
<feature type="region of interest" description="Disordered" evidence="9">
    <location>
        <begin position="1941"/>
        <end position="1970"/>
    </location>
</feature>
<feature type="compositionally biased region" description="Polar residues" evidence="9">
    <location>
        <begin position="172"/>
        <end position="181"/>
    </location>
</feature>
<keyword evidence="1" id="KW-0479">Metal-binding</keyword>
<keyword evidence="2" id="KW-0547">Nucleotide-binding</keyword>
<dbReference type="InterPro" id="IPR052800">
    <property type="entry name" value="DNA_Repair_Helicase_ZGRF1"/>
</dbReference>
<proteinExistence type="predicted"/>
<dbReference type="OrthoDB" id="6513042at2759"/>
<evidence type="ECO:0000313" key="12">
    <source>
        <dbReference type="Proteomes" id="UP001152320"/>
    </source>
</evidence>
<dbReference type="SUPFAM" id="SSF52540">
    <property type="entry name" value="P-loop containing nucleoside triphosphate hydrolases"/>
    <property type="match status" value="1"/>
</dbReference>
<feature type="compositionally biased region" description="Basic and acidic residues" evidence="9">
    <location>
        <begin position="106"/>
        <end position="121"/>
    </location>
</feature>